<dbReference type="InterPro" id="IPR005904">
    <property type="entry name" value="Hxn_phspho_trans"/>
</dbReference>
<dbReference type="Pfam" id="PF00156">
    <property type="entry name" value="Pribosyltran"/>
    <property type="match status" value="1"/>
</dbReference>
<evidence type="ECO:0000256" key="14">
    <source>
        <dbReference type="ARBA" id="ARBA00049402"/>
    </source>
</evidence>
<dbReference type="PANTHER" id="PTHR43340">
    <property type="entry name" value="HYPOXANTHINE-GUANINE PHOSPHORIBOSYLTRANSFERASE"/>
    <property type="match status" value="1"/>
</dbReference>
<comment type="subcellular location">
    <subcellularLocation>
        <location evidence="2 15">Cytoplasm</location>
    </subcellularLocation>
</comment>
<dbReference type="Proteomes" id="UP000587586">
    <property type="component" value="Unassembled WGS sequence"/>
</dbReference>
<dbReference type="GO" id="GO:0006166">
    <property type="term" value="P:purine ribonucleoside salvage"/>
    <property type="evidence" value="ECO:0007669"/>
    <property type="project" value="UniProtKB-KW"/>
</dbReference>
<evidence type="ECO:0000256" key="6">
    <source>
        <dbReference type="ARBA" id="ARBA00022490"/>
    </source>
</evidence>
<evidence type="ECO:0000259" key="16">
    <source>
        <dbReference type="Pfam" id="PF00156"/>
    </source>
</evidence>
<name>A0A6V8N5C3_9BACT</name>
<accession>A0A6V8N5C3</accession>
<dbReference type="UniPathway" id="UPA00591">
    <property type="reaction ID" value="UER00648"/>
</dbReference>
<evidence type="ECO:0000256" key="3">
    <source>
        <dbReference type="ARBA" id="ARBA00004669"/>
    </source>
</evidence>
<protein>
    <recommendedName>
        <fullName evidence="5 15">Hypoxanthine phosphoribosyltransferase</fullName>
        <ecNumber evidence="5 15">2.4.2.8</ecNumber>
    </recommendedName>
</protein>
<keyword evidence="8 15" id="KW-0808">Transferase</keyword>
<evidence type="ECO:0000256" key="1">
    <source>
        <dbReference type="ARBA" id="ARBA00001946"/>
    </source>
</evidence>
<dbReference type="RefSeq" id="WP_183359036.1">
    <property type="nucleotide sequence ID" value="NZ_BLXZ01000001.1"/>
</dbReference>
<dbReference type="GO" id="GO:0004422">
    <property type="term" value="F:hypoxanthine phosphoribosyltransferase activity"/>
    <property type="evidence" value="ECO:0007669"/>
    <property type="project" value="InterPro"/>
</dbReference>
<dbReference type="GO" id="GO:0052657">
    <property type="term" value="F:guanine phosphoribosyltransferase activity"/>
    <property type="evidence" value="ECO:0007669"/>
    <property type="project" value="UniProtKB-ARBA"/>
</dbReference>
<dbReference type="FunFam" id="3.40.50.2020:FF:000006">
    <property type="entry name" value="Hypoxanthine phosphoribosyltransferase"/>
    <property type="match status" value="1"/>
</dbReference>
<dbReference type="PANTHER" id="PTHR43340:SF1">
    <property type="entry name" value="HYPOXANTHINE PHOSPHORIBOSYLTRANSFERASE"/>
    <property type="match status" value="1"/>
</dbReference>
<evidence type="ECO:0000313" key="17">
    <source>
        <dbReference type="EMBL" id="GFO66499.1"/>
    </source>
</evidence>
<organism evidence="17 18">
    <name type="scientific">Geomonas limicola</name>
    <dbReference type="NCBI Taxonomy" id="2740186"/>
    <lineage>
        <taxon>Bacteria</taxon>
        <taxon>Pseudomonadati</taxon>
        <taxon>Thermodesulfobacteriota</taxon>
        <taxon>Desulfuromonadia</taxon>
        <taxon>Geobacterales</taxon>
        <taxon>Geobacteraceae</taxon>
        <taxon>Geomonas</taxon>
    </lineage>
</organism>
<dbReference type="InterPro" id="IPR050408">
    <property type="entry name" value="HGPRT"/>
</dbReference>
<dbReference type="InterPro" id="IPR029057">
    <property type="entry name" value="PRTase-like"/>
</dbReference>
<keyword evidence="10 15" id="KW-0660">Purine salvage</keyword>
<evidence type="ECO:0000256" key="13">
    <source>
        <dbReference type="ARBA" id="ARBA00048811"/>
    </source>
</evidence>
<dbReference type="CDD" id="cd06223">
    <property type="entry name" value="PRTases_typeI"/>
    <property type="match status" value="1"/>
</dbReference>
<keyword evidence="9 15" id="KW-0479">Metal-binding</keyword>
<keyword evidence="6 15" id="KW-0963">Cytoplasm</keyword>
<keyword evidence="18" id="KW-1185">Reference proteome</keyword>
<dbReference type="GO" id="GO:0005829">
    <property type="term" value="C:cytosol"/>
    <property type="evidence" value="ECO:0007669"/>
    <property type="project" value="TreeGrafter"/>
</dbReference>
<dbReference type="Gene3D" id="3.40.50.2020">
    <property type="match status" value="1"/>
</dbReference>
<keyword evidence="12 15" id="KW-0460">Magnesium</keyword>
<evidence type="ECO:0000256" key="9">
    <source>
        <dbReference type="ARBA" id="ARBA00022723"/>
    </source>
</evidence>
<dbReference type="GO" id="GO:0000166">
    <property type="term" value="F:nucleotide binding"/>
    <property type="evidence" value="ECO:0007669"/>
    <property type="project" value="UniProtKB-KW"/>
</dbReference>
<evidence type="ECO:0000256" key="5">
    <source>
        <dbReference type="ARBA" id="ARBA00011895"/>
    </source>
</evidence>
<dbReference type="AlphaFoldDB" id="A0A6V8N5C3"/>
<comment type="catalytic activity">
    <reaction evidence="14">
        <text>IMP + diphosphate = hypoxanthine + 5-phospho-alpha-D-ribose 1-diphosphate</text>
        <dbReference type="Rhea" id="RHEA:17973"/>
        <dbReference type="ChEBI" id="CHEBI:17368"/>
        <dbReference type="ChEBI" id="CHEBI:33019"/>
        <dbReference type="ChEBI" id="CHEBI:58017"/>
        <dbReference type="ChEBI" id="CHEBI:58053"/>
        <dbReference type="EC" id="2.4.2.8"/>
    </reaction>
    <physiologicalReaction direction="right-to-left" evidence="14">
        <dbReference type="Rhea" id="RHEA:17975"/>
    </physiologicalReaction>
</comment>
<dbReference type="GO" id="GO:0006178">
    <property type="term" value="P:guanine salvage"/>
    <property type="evidence" value="ECO:0007669"/>
    <property type="project" value="TreeGrafter"/>
</dbReference>
<feature type="domain" description="Phosphoribosyltransferase" evidence="16">
    <location>
        <begin position="14"/>
        <end position="164"/>
    </location>
</feature>
<dbReference type="EC" id="2.4.2.8" evidence="5 15"/>
<evidence type="ECO:0000256" key="11">
    <source>
        <dbReference type="ARBA" id="ARBA00022741"/>
    </source>
</evidence>
<evidence type="ECO:0000256" key="8">
    <source>
        <dbReference type="ARBA" id="ARBA00022679"/>
    </source>
</evidence>
<keyword evidence="11 15" id="KW-0547">Nucleotide-binding</keyword>
<comment type="similarity">
    <text evidence="4 15">Belongs to the purine/pyrimidine phosphoribosyltransferase family.</text>
</comment>
<comment type="caution">
    <text evidence="17">The sequence shown here is derived from an EMBL/GenBank/DDBJ whole genome shotgun (WGS) entry which is preliminary data.</text>
</comment>
<comment type="catalytic activity">
    <reaction evidence="13">
        <text>GMP + diphosphate = guanine + 5-phospho-alpha-D-ribose 1-diphosphate</text>
        <dbReference type="Rhea" id="RHEA:25424"/>
        <dbReference type="ChEBI" id="CHEBI:16235"/>
        <dbReference type="ChEBI" id="CHEBI:33019"/>
        <dbReference type="ChEBI" id="CHEBI:58017"/>
        <dbReference type="ChEBI" id="CHEBI:58115"/>
        <dbReference type="EC" id="2.4.2.8"/>
    </reaction>
    <physiologicalReaction direction="right-to-left" evidence="13">
        <dbReference type="Rhea" id="RHEA:25426"/>
    </physiologicalReaction>
</comment>
<sequence>MERAYWLEQGFNLQEVYSKERIAAEIQRLGQEISTAYAGERVLVVVVLNGAVFFAADLVRALRIPVEMDFVKLSSYAGTETTGTVRVKKDLEQSVDGRHVLVVEDIVDTGLTLTYLLDLLKERGAKSLKVCTLIDKNERRLAEITPDFVGIDCPGGFLVGYGLDLDERMRELSAIYEIIQTPPGGDA</sequence>
<evidence type="ECO:0000256" key="10">
    <source>
        <dbReference type="ARBA" id="ARBA00022726"/>
    </source>
</evidence>
<evidence type="ECO:0000256" key="12">
    <source>
        <dbReference type="ARBA" id="ARBA00022842"/>
    </source>
</evidence>
<keyword evidence="7 15" id="KW-0328">Glycosyltransferase</keyword>
<dbReference type="EMBL" id="BLXZ01000001">
    <property type="protein sequence ID" value="GFO66499.1"/>
    <property type="molecule type" value="Genomic_DNA"/>
</dbReference>
<evidence type="ECO:0000313" key="18">
    <source>
        <dbReference type="Proteomes" id="UP000587586"/>
    </source>
</evidence>
<dbReference type="NCBIfam" id="TIGR01203">
    <property type="entry name" value="HGPRTase"/>
    <property type="match status" value="1"/>
</dbReference>
<evidence type="ECO:0000256" key="4">
    <source>
        <dbReference type="ARBA" id="ARBA00008391"/>
    </source>
</evidence>
<comment type="cofactor">
    <cofactor evidence="1 15">
        <name>Mg(2+)</name>
        <dbReference type="ChEBI" id="CHEBI:18420"/>
    </cofactor>
</comment>
<dbReference type="InterPro" id="IPR000836">
    <property type="entry name" value="PRTase_dom"/>
</dbReference>
<comment type="pathway">
    <text evidence="3 15">Purine metabolism; IMP biosynthesis via salvage pathway; IMP from hypoxanthine: step 1/1.</text>
</comment>
<reference evidence="18" key="1">
    <citation type="submission" date="2020-06" db="EMBL/GenBank/DDBJ databases">
        <title>Draft genomic sequecing of Geomonas sp. Red745.</title>
        <authorList>
            <person name="Itoh H."/>
            <person name="Xu Z.X."/>
            <person name="Ushijima N."/>
            <person name="Masuda Y."/>
            <person name="Shiratori Y."/>
            <person name="Senoo K."/>
        </authorList>
    </citation>
    <scope>NUCLEOTIDE SEQUENCE [LARGE SCALE GENOMIC DNA]</scope>
    <source>
        <strain evidence="18">Red745</strain>
    </source>
</reference>
<dbReference type="GO" id="GO:0046100">
    <property type="term" value="P:hypoxanthine metabolic process"/>
    <property type="evidence" value="ECO:0007669"/>
    <property type="project" value="TreeGrafter"/>
</dbReference>
<gene>
    <name evidence="17" type="primary">hpt</name>
    <name evidence="17" type="ORF">GMLC_00780</name>
</gene>
<dbReference type="GO" id="GO:0032264">
    <property type="term" value="P:IMP salvage"/>
    <property type="evidence" value="ECO:0007669"/>
    <property type="project" value="UniProtKB-UniPathway"/>
</dbReference>
<proteinExistence type="inferred from homology"/>
<dbReference type="GO" id="GO:0032263">
    <property type="term" value="P:GMP salvage"/>
    <property type="evidence" value="ECO:0007669"/>
    <property type="project" value="TreeGrafter"/>
</dbReference>
<evidence type="ECO:0000256" key="15">
    <source>
        <dbReference type="RuleBase" id="RU364099"/>
    </source>
</evidence>
<dbReference type="SUPFAM" id="SSF53271">
    <property type="entry name" value="PRTase-like"/>
    <property type="match status" value="1"/>
</dbReference>
<evidence type="ECO:0000256" key="7">
    <source>
        <dbReference type="ARBA" id="ARBA00022676"/>
    </source>
</evidence>
<evidence type="ECO:0000256" key="2">
    <source>
        <dbReference type="ARBA" id="ARBA00004496"/>
    </source>
</evidence>
<dbReference type="GO" id="GO:0000287">
    <property type="term" value="F:magnesium ion binding"/>
    <property type="evidence" value="ECO:0007669"/>
    <property type="project" value="TreeGrafter"/>
</dbReference>